<dbReference type="SUPFAM" id="SSF56935">
    <property type="entry name" value="Porins"/>
    <property type="match status" value="1"/>
</dbReference>
<protein>
    <submittedName>
        <fullName evidence="1">TonB-dependent receptor</fullName>
    </submittedName>
</protein>
<keyword evidence="2" id="KW-1185">Reference proteome</keyword>
<evidence type="ECO:0000313" key="1">
    <source>
        <dbReference type="EMBL" id="NQX31886.1"/>
    </source>
</evidence>
<dbReference type="RefSeq" id="WP_173271439.1">
    <property type="nucleotide sequence ID" value="NZ_JABMKV010000002.1"/>
</dbReference>
<gene>
    <name evidence="1" type="ORF">HQN85_09120</name>
</gene>
<name>A0ABX2DFZ2_9SPHI</name>
<comment type="caution">
    <text evidence="1">The sequence shown here is derived from an EMBL/GenBank/DDBJ whole genome shotgun (WGS) entry which is preliminary data.</text>
</comment>
<accession>A0ABX2DFZ2</accession>
<reference evidence="1 2" key="1">
    <citation type="submission" date="2020-05" db="EMBL/GenBank/DDBJ databases">
        <title>Description of Pedobacter foliorum sp. nov.</title>
        <authorList>
            <person name="Qi S."/>
            <person name="Carlier A."/>
            <person name="Cnockaert M."/>
            <person name="Vandamme P."/>
        </authorList>
    </citation>
    <scope>NUCLEOTIDE SEQUENCE [LARGE SCALE GENOMIC DNA]</scope>
    <source>
        <strain evidence="1 2">LMG 31300</strain>
    </source>
</reference>
<organism evidence="1 2">
    <name type="scientific">Pedobacter boryungensis</name>
    <dbReference type="NCBI Taxonomy" id="869962"/>
    <lineage>
        <taxon>Bacteria</taxon>
        <taxon>Pseudomonadati</taxon>
        <taxon>Bacteroidota</taxon>
        <taxon>Sphingobacteriia</taxon>
        <taxon>Sphingobacteriales</taxon>
        <taxon>Sphingobacteriaceae</taxon>
        <taxon>Pedobacter</taxon>
    </lineage>
</organism>
<proteinExistence type="predicted"/>
<keyword evidence="1" id="KW-0675">Receptor</keyword>
<dbReference type="Proteomes" id="UP000762110">
    <property type="component" value="Unassembled WGS sequence"/>
</dbReference>
<evidence type="ECO:0000313" key="2">
    <source>
        <dbReference type="Proteomes" id="UP000762110"/>
    </source>
</evidence>
<dbReference type="Gene3D" id="2.60.40.1930">
    <property type="match status" value="1"/>
</dbReference>
<dbReference type="EMBL" id="JABMKV010000002">
    <property type="protein sequence ID" value="NQX31886.1"/>
    <property type="molecule type" value="Genomic_DNA"/>
</dbReference>
<sequence>MKLTIKLCLLLLIGVITLSFRKDIDPFLELLKRFETFTSTYPQEKVYIQFDKPYYAVGDDIWLKAYVLNTKSQEPSQLSGMLDIELIDEMNRIKASIKLPLNKGAGWGDFSLPDSLIEGNYRIRAYTPYMRNFSSDFFFEKNIKIGKSWSNNVFVNTNFSYRKDKNIEKTIASIRLNDQNEKPYQNKSVGYEVFSGVTVVDKGWARTDAAGNVEIAFSSPNSTTKAGTIKLEISIDRNKTVSKTIAISSFATNSDVQFFPEGGQLVEDHPQRIAIKATDPKGHGIDVTGNVVDESGTLITSFRTDYIGMGSFVTQLQADKKYFADVRFTDGSQKKVQLPAVSAQGYTLSVNNMDATNLSVRVTASTALANGGEIKIVGQQAGNIRFVLSGKLNSQTLVATLPKKKFTAGITQITIFSPDNKPVAERLVFIKQPSDILELKIDTSGLSHAPSGKSHIKFTAGELGGSFSVSVTNSDLVAPDLNSEGNILTSLLLTGDLVGYIEKPNHYFLNDDQQTNRELDNLMMTQGWRRFSWQDVIENNTPTISFKPETAIAVSGKVVNGKKVLSKIPVFLMSKNGGNIVRDTLTDKEGKFNFDQLVFKDSLRFLVQASPLKKGSFLELRVDEQINQAMTYNRTPAEMDPNVNSTLKKYVGQSEPLFRGMEQMGFLKKTIQLNTVTITTEKRQKHFENSANLNGPGNADQTITADELPPYYSLLDLALGNMIHGVKIIRGKAYLIRNYRGWANTKAMALYVNGTRYSDSDLSNIMAMDVQAVEVLTSPGKVALYDPNDIAIILVTTKRGPGYSSKKPARVDFNYANIQPKGFYTARKFYVPQYNQDGNNIPADYRTTVFWDPNIIKEEKGIYDISFFNTKAKGNYRVVIEGMNKIGQLSRVSFNYQVKSGI</sequence>